<dbReference type="RefSeq" id="WP_265163411.1">
    <property type="nucleotide sequence ID" value="NZ_CP069620.1"/>
</dbReference>
<reference evidence="1" key="1">
    <citation type="submission" date="2021-02" db="EMBL/GenBank/DDBJ databases">
        <title>Salinimicrobium sp. nov. isolated from seawater in Tongyeong, Republic of Korea.</title>
        <authorList>
            <person name="Lee S.-J."/>
        </authorList>
    </citation>
    <scope>NUCLEOTIDE SEQUENCE</scope>
    <source>
        <strain evidence="1">HN-2-9-2</strain>
    </source>
</reference>
<proteinExistence type="predicted"/>
<keyword evidence="2" id="KW-1185">Reference proteome</keyword>
<accession>A0ABY6NQ90</accession>
<sequence>MASHLSFDKFAKEAYDYVNDLARDLGHPEEKERVLIIWRAVMHALRDRIHMGEAMQLMDPLPTIFRGIYAENWKYNEKPPNTFSSIEEMKEEVKSLQAQYGEEDFPWKKPTEEIISITINSLDRFLQGKQLQHLKDQLPKEVKELAG</sequence>
<evidence type="ECO:0000313" key="2">
    <source>
        <dbReference type="Proteomes" id="UP001163981"/>
    </source>
</evidence>
<dbReference type="Pfam" id="PF10025">
    <property type="entry name" value="DUF2267"/>
    <property type="match status" value="1"/>
</dbReference>
<name>A0ABY6NQ90_9FLAO</name>
<organism evidence="1 2">
    <name type="scientific">Salinimicrobium tongyeongense</name>
    <dbReference type="NCBI Taxonomy" id="2809707"/>
    <lineage>
        <taxon>Bacteria</taxon>
        <taxon>Pseudomonadati</taxon>
        <taxon>Bacteroidota</taxon>
        <taxon>Flavobacteriia</taxon>
        <taxon>Flavobacteriales</taxon>
        <taxon>Flavobacteriaceae</taxon>
        <taxon>Salinimicrobium</taxon>
    </lineage>
</organism>
<dbReference type="Proteomes" id="UP001163981">
    <property type="component" value="Chromosome"/>
</dbReference>
<gene>
    <name evidence="1" type="ORF">JRG66_14075</name>
</gene>
<dbReference type="EMBL" id="CP069620">
    <property type="protein sequence ID" value="UZH55070.1"/>
    <property type="molecule type" value="Genomic_DNA"/>
</dbReference>
<dbReference type="InterPro" id="IPR018727">
    <property type="entry name" value="DUF2267"/>
</dbReference>
<evidence type="ECO:0000313" key="1">
    <source>
        <dbReference type="EMBL" id="UZH55070.1"/>
    </source>
</evidence>
<protein>
    <submittedName>
        <fullName evidence="1">DUF2267 domain-containing protein</fullName>
    </submittedName>
</protein>
<dbReference type="InterPro" id="IPR038282">
    <property type="entry name" value="DUF2267_sf"/>
</dbReference>
<dbReference type="Gene3D" id="1.10.490.110">
    <property type="entry name" value="Uncharacterized conserved protein DUF2267"/>
    <property type="match status" value="1"/>
</dbReference>